<feature type="signal peptide" evidence="1">
    <location>
        <begin position="1"/>
        <end position="19"/>
    </location>
</feature>
<gene>
    <name evidence="2" type="ORF">HMN09_01171400</name>
</gene>
<keyword evidence="1" id="KW-0732">Signal</keyword>
<proteinExistence type="predicted"/>
<feature type="chain" id="PRO_5034740758" evidence="1">
    <location>
        <begin position="20"/>
        <end position="205"/>
    </location>
</feature>
<dbReference type="EMBL" id="JACAZE010000020">
    <property type="protein sequence ID" value="KAF7293761.1"/>
    <property type="molecule type" value="Genomic_DNA"/>
</dbReference>
<dbReference type="AlphaFoldDB" id="A0A8H6VVT8"/>
<dbReference type="Proteomes" id="UP000613580">
    <property type="component" value="Unassembled WGS sequence"/>
</dbReference>
<evidence type="ECO:0000313" key="3">
    <source>
        <dbReference type="Proteomes" id="UP000613580"/>
    </source>
</evidence>
<accession>A0A8H6VVT8</accession>
<dbReference type="OrthoDB" id="3068021at2759"/>
<comment type="caution">
    <text evidence="2">The sequence shown here is derived from an EMBL/GenBank/DDBJ whole genome shotgun (WGS) entry which is preliminary data.</text>
</comment>
<evidence type="ECO:0000313" key="2">
    <source>
        <dbReference type="EMBL" id="KAF7293761.1"/>
    </source>
</evidence>
<name>A0A8H6VVT8_MYCCL</name>
<protein>
    <submittedName>
        <fullName evidence="2">Uncharacterized protein</fullName>
    </submittedName>
</protein>
<sequence length="205" mass="22315">MYLLAALITFWALVLDVHASGALAPRQSTASIDYYTPTFFCPDTDYDSDWTNIDPTEPTAGILGCYDTEGDQCFYHLGTGHKSTTGEYTSSSNCPSAPVSASVESCGVRCPSYSPYGSPINEVDDNTTPGAAYFRCFYNDFTVCAYDLGSDGAPLDQNMSDPQCTPYAPTTCPNARRSYKREDNFTALLRKKGIPARVAAPRTSY</sequence>
<organism evidence="2 3">
    <name type="scientific">Mycena chlorophos</name>
    <name type="common">Agaric fungus</name>
    <name type="synonym">Agaricus chlorophos</name>
    <dbReference type="NCBI Taxonomy" id="658473"/>
    <lineage>
        <taxon>Eukaryota</taxon>
        <taxon>Fungi</taxon>
        <taxon>Dikarya</taxon>
        <taxon>Basidiomycota</taxon>
        <taxon>Agaricomycotina</taxon>
        <taxon>Agaricomycetes</taxon>
        <taxon>Agaricomycetidae</taxon>
        <taxon>Agaricales</taxon>
        <taxon>Marasmiineae</taxon>
        <taxon>Mycenaceae</taxon>
        <taxon>Mycena</taxon>
    </lineage>
</organism>
<evidence type="ECO:0000256" key="1">
    <source>
        <dbReference type="SAM" id="SignalP"/>
    </source>
</evidence>
<keyword evidence="3" id="KW-1185">Reference proteome</keyword>
<reference evidence="2" key="1">
    <citation type="submission" date="2020-05" db="EMBL/GenBank/DDBJ databases">
        <title>Mycena genomes resolve the evolution of fungal bioluminescence.</title>
        <authorList>
            <person name="Tsai I.J."/>
        </authorList>
    </citation>
    <scope>NUCLEOTIDE SEQUENCE</scope>
    <source>
        <strain evidence="2">110903Hualien_Pintung</strain>
    </source>
</reference>